<evidence type="ECO:0000313" key="2">
    <source>
        <dbReference type="EMBL" id="PKS06077.1"/>
    </source>
</evidence>
<name>A0A2N3N0X8_9PEZI</name>
<sequence length="628" mass="70330">MATSQYAYQSLPEGKWFRVLKLHPYSTGDSVLSCELLTVELGVEETPSYKALSYVWGDPSAQVSIMCSGSSLSITHSLFSALKRVRHVDRDVVVWADAICINQQDVVEKGTQVNMMGDIYDSADEVIVWLGDEHAEKSHKAFATIQGVCEMITTGKDRESFQAPGWQIATRSVIPSVLTEETNQFVETLFKLPWFSRVWVLQEVGLATRATAHWGSASLEFTYIAEFTRMAMQHSDLKHYLGEHMVQLLSGRPDHALWNVWSTYNKKGSWLFRSKLLKNFAETVATECNPDFVLVLEGSRLFDATNPLDHVYAFLGHPEAKVPGTAELLLQADYTITIDELNKKVATRLALTQSLNFLVQVQPTADTLKPNSGIPSWIPRWHINVPDGPRAFWETWDASLRVSDKRSFEANVQDDRLAVTGIILDLVAERTSVMTPDNFKDGPVQAGKLIEGIWNLVTQQGRPSRYGKNTLAAVASTLVCNYHSRLAPPEDPDEAIVDQIAWFCMRGVPDFFQQKLSGLHPKGELFSPQWDNNLALLFGTKMEYAATHRRFFITRGGLFGLGPALMEDGDLCVVLLGADVPFVIRPTDTKGHYILIGECYLYGVMYGQAMKEWESGESGYTKKEIVLV</sequence>
<evidence type="ECO:0000313" key="3">
    <source>
        <dbReference type="Proteomes" id="UP000233524"/>
    </source>
</evidence>
<reference evidence="2 3" key="1">
    <citation type="journal article" date="2017" name="G3 (Bethesda)">
        <title>First Draft Genome Sequence of the Pathogenic Fungus Lomentospora prolificans (Formerly Scedosporium prolificans).</title>
        <authorList>
            <person name="Luo R."/>
            <person name="Zimin A."/>
            <person name="Workman R."/>
            <person name="Fan Y."/>
            <person name="Pertea G."/>
            <person name="Grossman N."/>
            <person name="Wear M.P."/>
            <person name="Jia B."/>
            <person name="Miller H."/>
            <person name="Casadevall A."/>
            <person name="Timp W."/>
            <person name="Zhang S.X."/>
            <person name="Salzberg S.L."/>
        </authorList>
    </citation>
    <scope>NUCLEOTIDE SEQUENCE [LARGE SCALE GENOMIC DNA]</scope>
    <source>
        <strain evidence="2 3">JHH-5317</strain>
    </source>
</reference>
<organism evidence="2 3">
    <name type="scientific">Lomentospora prolificans</name>
    <dbReference type="NCBI Taxonomy" id="41688"/>
    <lineage>
        <taxon>Eukaryota</taxon>
        <taxon>Fungi</taxon>
        <taxon>Dikarya</taxon>
        <taxon>Ascomycota</taxon>
        <taxon>Pezizomycotina</taxon>
        <taxon>Sordariomycetes</taxon>
        <taxon>Hypocreomycetidae</taxon>
        <taxon>Microascales</taxon>
        <taxon>Microascaceae</taxon>
        <taxon>Lomentospora</taxon>
    </lineage>
</organism>
<dbReference type="Proteomes" id="UP000233524">
    <property type="component" value="Unassembled WGS sequence"/>
</dbReference>
<dbReference type="PANTHER" id="PTHR24148:SF64">
    <property type="entry name" value="HETEROKARYON INCOMPATIBILITY DOMAIN-CONTAINING PROTEIN"/>
    <property type="match status" value="1"/>
</dbReference>
<comment type="caution">
    <text evidence="2">The sequence shown here is derived from an EMBL/GenBank/DDBJ whole genome shotgun (WGS) entry which is preliminary data.</text>
</comment>
<dbReference type="Pfam" id="PF06985">
    <property type="entry name" value="HET"/>
    <property type="match status" value="1"/>
</dbReference>
<dbReference type="InterPro" id="IPR052895">
    <property type="entry name" value="HetReg/Transcr_Mod"/>
</dbReference>
<gene>
    <name evidence="2" type="ORF">jhhlp_007911</name>
</gene>
<feature type="domain" description="Heterokaryon incompatibility" evidence="1">
    <location>
        <begin position="49"/>
        <end position="203"/>
    </location>
</feature>
<dbReference type="STRING" id="41688.A0A2N3N0X8"/>
<dbReference type="PANTHER" id="PTHR24148">
    <property type="entry name" value="ANKYRIN REPEAT DOMAIN-CONTAINING PROTEIN 39 HOMOLOG-RELATED"/>
    <property type="match status" value="1"/>
</dbReference>
<evidence type="ECO:0000259" key="1">
    <source>
        <dbReference type="Pfam" id="PF06985"/>
    </source>
</evidence>
<dbReference type="Pfam" id="PF26639">
    <property type="entry name" value="Het-6_barrel"/>
    <property type="match status" value="1"/>
</dbReference>
<dbReference type="InterPro" id="IPR010730">
    <property type="entry name" value="HET"/>
</dbReference>
<keyword evidence="3" id="KW-1185">Reference proteome</keyword>
<dbReference type="VEuPathDB" id="FungiDB:jhhlp_007911"/>
<dbReference type="EMBL" id="NLAX01001139">
    <property type="protein sequence ID" value="PKS06077.1"/>
    <property type="molecule type" value="Genomic_DNA"/>
</dbReference>
<dbReference type="InParanoid" id="A0A2N3N0X8"/>
<dbReference type="OrthoDB" id="2504919at2759"/>
<protein>
    <recommendedName>
        <fullName evidence="1">Heterokaryon incompatibility domain-containing protein</fullName>
    </recommendedName>
</protein>
<dbReference type="AlphaFoldDB" id="A0A2N3N0X8"/>
<proteinExistence type="predicted"/>
<accession>A0A2N3N0X8</accession>